<accession>A0A1T5C9C6</accession>
<dbReference type="RefSeq" id="WP_082213526.1">
    <property type="nucleotide sequence ID" value="NZ_FUZA01000001.1"/>
</dbReference>
<dbReference type="Proteomes" id="UP000190897">
    <property type="component" value="Unassembled WGS sequence"/>
</dbReference>
<dbReference type="STRING" id="651661.SAMN05660293_01015"/>
<gene>
    <name evidence="2" type="ORF">SAMN05660293_01015</name>
</gene>
<reference evidence="3" key="1">
    <citation type="submission" date="2017-02" db="EMBL/GenBank/DDBJ databases">
        <authorList>
            <person name="Varghese N."/>
            <person name="Submissions S."/>
        </authorList>
    </citation>
    <scope>NUCLEOTIDE SEQUENCE [LARGE SCALE GENOMIC DNA]</scope>
    <source>
        <strain evidence="3">DSM 22270</strain>
    </source>
</reference>
<evidence type="ECO:0000313" key="3">
    <source>
        <dbReference type="Proteomes" id="UP000190897"/>
    </source>
</evidence>
<keyword evidence="1" id="KW-0732">Signal</keyword>
<proteinExistence type="predicted"/>
<sequence>MKNNLWKIVGALTVFFSLPPSVALPKESMDGFYWNPVLLNGRSVSPAELAAASAGKLSLVKFNQKSNRVTKVPFIIYLRRAGMIVNGEAYAHNNAVLEGDIYEVLKPARAGDQVIIDPVDKDDQIGRRVITVQSSQLTPQFKWFGFYKKGDGC</sequence>
<evidence type="ECO:0000313" key="2">
    <source>
        <dbReference type="EMBL" id="SKB55966.1"/>
    </source>
</evidence>
<feature type="signal peptide" evidence="1">
    <location>
        <begin position="1"/>
        <end position="23"/>
    </location>
</feature>
<feature type="chain" id="PRO_5012956321" evidence="1">
    <location>
        <begin position="24"/>
        <end position="153"/>
    </location>
</feature>
<protein>
    <submittedName>
        <fullName evidence="2">Uncharacterized protein</fullName>
    </submittedName>
</protein>
<evidence type="ECO:0000256" key="1">
    <source>
        <dbReference type="SAM" id="SignalP"/>
    </source>
</evidence>
<dbReference type="OrthoDB" id="960356at2"/>
<organism evidence="2 3">
    <name type="scientific">Dyadobacter psychrophilus</name>
    <dbReference type="NCBI Taxonomy" id="651661"/>
    <lineage>
        <taxon>Bacteria</taxon>
        <taxon>Pseudomonadati</taxon>
        <taxon>Bacteroidota</taxon>
        <taxon>Cytophagia</taxon>
        <taxon>Cytophagales</taxon>
        <taxon>Spirosomataceae</taxon>
        <taxon>Dyadobacter</taxon>
    </lineage>
</organism>
<dbReference type="AlphaFoldDB" id="A0A1T5C9C6"/>
<dbReference type="EMBL" id="FUZA01000001">
    <property type="protein sequence ID" value="SKB55966.1"/>
    <property type="molecule type" value="Genomic_DNA"/>
</dbReference>
<keyword evidence="3" id="KW-1185">Reference proteome</keyword>
<name>A0A1T5C9C6_9BACT</name>